<dbReference type="Proteomes" id="UP000698240">
    <property type="component" value="Unassembled WGS sequence"/>
</dbReference>
<dbReference type="AlphaFoldDB" id="A0A2R4NQN5"/>
<dbReference type="EMBL" id="JAASAN010000001">
    <property type="protein sequence ID" value="NIL24946.1"/>
    <property type="molecule type" value="Genomic_DNA"/>
</dbReference>
<dbReference type="RefSeq" id="WP_050285941.1">
    <property type="nucleotide sequence ID" value="NZ_CABHYR010000035.1"/>
</dbReference>
<name>A0A2R4NQN5_9GAMM</name>
<dbReference type="InterPro" id="IPR046137">
    <property type="entry name" value="DUF6139"/>
</dbReference>
<protein>
    <recommendedName>
        <fullName evidence="5">Lipoprotein</fullName>
    </recommendedName>
</protein>
<dbReference type="KEGG" id="yma:DA391_12580"/>
<reference evidence="3" key="1">
    <citation type="journal article" date="2018" name="Genome Announc.">
        <title>First complete genome sequence of Yersinia massiliensis.</title>
        <authorList>
            <person name="Thomas M.C."/>
            <person name="Arling V."/>
            <person name="Goji N."/>
            <person name="Janzen T.W."/>
            <person name="Duceppe M.-O."/>
            <person name="Mathews A."/>
            <person name="Carrillo C."/>
            <person name="Amoako K."/>
        </authorList>
    </citation>
    <scope>NUCLEOTIDE SEQUENCE [LARGE SCALE GENOMIC DNA]</scope>
    <source>
        <strain evidence="3">GTA</strain>
    </source>
</reference>
<proteinExistence type="predicted"/>
<accession>A0A2R4NQN5</accession>
<evidence type="ECO:0008006" key="5">
    <source>
        <dbReference type="Google" id="ProtNLM"/>
    </source>
</evidence>
<evidence type="ECO:0000313" key="2">
    <source>
        <dbReference type="EMBL" id="NIL24946.1"/>
    </source>
</evidence>
<dbReference type="EMBL" id="CP028487">
    <property type="protein sequence ID" value="AVX38424.1"/>
    <property type="molecule type" value="Genomic_DNA"/>
</dbReference>
<reference evidence="2" key="2">
    <citation type="submission" date="2020-03" db="EMBL/GenBank/DDBJ databases">
        <authorList>
            <person name="Kislichkina A."/>
            <person name="Dentovskaya S."/>
            <person name="Shaikhutdinov R."/>
            <person name="Ivanov S."/>
            <person name="Sizova A."/>
            <person name="Solomentsev V."/>
            <person name="Bogun A."/>
        </authorList>
    </citation>
    <scope>NUCLEOTIDE SEQUENCE</scope>
    <source>
        <strain evidence="2">SCPM-O-B-8025</strain>
    </source>
</reference>
<dbReference type="Pfam" id="PF19636">
    <property type="entry name" value="DUF6139"/>
    <property type="match status" value="1"/>
</dbReference>
<sequence length="223" mass="24629">MNVKMMATLASMIVLTGCASSLKPETVKAENGSSVDVFSVPALAELNDNRIADNKLREVTPTHNTVGKSLAVLSVLAGSFRSSDFDKENYKGTAIDSLPNPTDTYLTPKLKQNISQWMAKNASGYVYKQPLYIGHATWALIFKDAAANDTMYQLKYKVIIYKRPEDGSMFSAYAVAECAPTPVEATQADWSANRYAKVTTETEKYMNSCLLEFNSQLPRLLNK</sequence>
<dbReference type="PROSITE" id="PS51257">
    <property type="entry name" value="PROKAR_LIPOPROTEIN"/>
    <property type="match status" value="1"/>
</dbReference>
<evidence type="ECO:0000313" key="4">
    <source>
        <dbReference type="Proteomes" id="UP000698240"/>
    </source>
</evidence>
<evidence type="ECO:0000313" key="3">
    <source>
        <dbReference type="Proteomes" id="UP000240908"/>
    </source>
</evidence>
<organism evidence="2 4">
    <name type="scientific">Yersinia massiliensis</name>
    <dbReference type="NCBI Taxonomy" id="419257"/>
    <lineage>
        <taxon>Bacteria</taxon>
        <taxon>Pseudomonadati</taxon>
        <taxon>Pseudomonadota</taxon>
        <taxon>Gammaproteobacteria</taxon>
        <taxon>Enterobacterales</taxon>
        <taxon>Yersiniaceae</taxon>
        <taxon>Yersinia</taxon>
    </lineage>
</organism>
<gene>
    <name evidence="1" type="ORF">DA391_12580</name>
    <name evidence="2" type="ORF">HB980_00020</name>
</gene>
<evidence type="ECO:0000313" key="1">
    <source>
        <dbReference type="EMBL" id="AVX38424.1"/>
    </source>
</evidence>
<keyword evidence="3" id="KW-1185">Reference proteome</keyword>
<dbReference type="Proteomes" id="UP000240908">
    <property type="component" value="Chromosome"/>
</dbReference>